<evidence type="ECO:0000313" key="4">
    <source>
        <dbReference type="Proteomes" id="UP001278500"/>
    </source>
</evidence>
<feature type="compositionally biased region" description="Polar residues" evidence="2">
    <location>
        <begin position="205"/>
        <end position="219"/>
    </location>
</feature>
<name>A0AAE0JQ27_9PEZI</name>
<feature type="region of interest" description="Disordered" evidence="2">
    <location>
        <begin position="113"/>
        <end position="134"/>
    </location>
</feature>
<comment type="caution">
    <text evidence="3">The sequence shown here is derived from an EMBL/GenBank/DDBJ whole genome shotgun (WGS) entry which is preliminary data.</text>
</comment>
<keyword evidence="1" id="KW-0175">Coiled coil</keyword>
<feature type="compositionally biased region" description="Polar residues" evidence="2">
    <location>
        <begin position="325"/>
        <end position="346"/>
    </location>
</feature>
<reference evidence="3" key="2">
    <citation type="submission" date="2023-06" db="EMBL/GenBank/DDBJ databases">
        <authorList>
            <consortium name="Lawrence Berkeley National Laboratory"/>
            <person name="Haridas S."/>
            <person name="Hensen N."/>
            <person name="Bonometti L."/>
            <person name="Westerberg I."/>
            <person name="Brannstrom I.O."/>
            <person name="Guillou S."/>
            <person name="Cros-Aarteil S."/>
            <person name="Calhoun S."/>
            <person name="Kuo A."/>
            <person name="Mondo S."/>
            <person name="Pangilinan J."/>
            <person name="Riley R."/>
            <person name="Labutti K."/>
            <person name="Andreopoulos B."/>
            <person name="Lipzen A."/>
            <person name="Chen C."/>
            <person name="Yanf M."/>
            <person name="Daum C."/>
            <person name="Ng V."/>
            <person name="Clum A."/>
            <person name="Steindorff A."/>
            <person name="Ohm R."/>
            <person name="Martin F."/>
            <person name="Silar P."/>
            <person name="Natvig D."/>
            <person name="Lalanne C."/>
            <person name="Gautier V."/>
            <person name="Ament-Velasquez S.L."/>
            <person name="Kruys A."/>
            <person name="Hutchinson M.I."/>
            <person name="Powell A.J."/>
            <person name="Barry K."/>
            <person name="Miller A.N."/>
            <person name="Grigoriev I.V."/>
            <person name="Debuchy R."/>
            <person name="Gladieux P."/>
            <person name="Thoren M.H."/>
            <person name="Johannesson H."/>
        </authorList>
    </citation>
    <scope>NUCLEOTIDE SEQUENCE</scope>
    <source>
        <strain evidence="3">CBS 560.94</strain>
    </source>
</reference>
<feature type="coiled-coil region" evidence="1">
    <location>
        <begin position="50"/>
        <end position="99"/>
    </location>
</feature>
<protein>
    <submittedName>
        <fullName evidence="3">Uncharacterized protein</fullName>
    </submittedName>
</protein>
<sequence>MDQKITREVKAKVEQKIKDLADTQYKAVAHRVDLIYRDSIEPFQTKCLCIEEELAKMREENLKRQQAEEKMREELWGVIRKMQTEIEELKKGRARESVEERFTADAFDSINQNNGTITKTRSRGHIRKDSQPTTEDWAALEAFELSPMSMRGPTSREENVQNYTSSALVPFSSQVDKNTNAPSTKGLGQTGTPGSVVSGLDLTTRPANRGQQSVASLRNTHIADSEPTIPYPKFRAHSNGIILLASDSDDENCSESTASAKRGSTSQFSLRPGRHSQGTGATTTSRSRSPRPSLDASFRVRDDSQSVTKSKSRSTHRRSTSSSSIQSIPNDNDIDLSSQSIPSRFQPSRRTKSANELIDKHLSFIPNGWRTIIANTAKQLSPEDWDRSDARVLKKLEEHCTAFSNLEEILPDVRMAVPALRELMRELGRHP</sequence>
<dbReference type="AlphaFoldDB" id="A0AAE0JQ27"/>
<gene>
    <name evidence="3" type="ORF">B0H65DRAFT_451858</name>
</gene>
<feature type="compositionally biased region" description="Polar residues" evidence="2">
    <location>
        <begin position="254"/>
        <end position="269"/>
    </location>
</feature>
<keyword evidence="4" id="KW-1185">Reference proteome</keyword>
<dbReference type="EMBL" id="JAUEPP010000001">
    <property type="protein sequence ID" value="KAK3355395.1"/>
    <property type="molecule type" value="Genomic_DNA"/>
</dbReference>
<dbReference type="GeneID" id="87863232"/>
<evidence type="ECO:0000256" key="2">
    <source>
        <dbReference type="SAM" id="MobiDB-lite"/>
    </source>
</evidence>
<feature type="region of interest" description="Disordered" evidence="2">
    <location>
        <begin position="248"/>
        <end position="351"/>
    </location>
</feature>
<feature type="compositionally biased region" description="Basic residues" evidence="2">
    <location>
        <begin position="310"/>
        <end position="319"/>
    </location>
</feature>
<feature type="compositionally biased region" description="Low complexity" evidence="2">
    <location>
        <begin position="282"/>
        <end position="293"/>
    </location>
</feature>
<reference evidence="3" key="1">
    <citation type="journal article" date="2023" name="Mol. Phylogenet. Evol.">
        <title>Genome-scale phylogeny and comparative genomics of the fungal order Sordariales.</title>
        <authorList>
            <person name="Hensen N."/>
            <person name="Bonometti L."/>
            <person name="Westerberg I."/>
            <person name="Brannstrom I.O."/>
            <person name="Guillou S."/>
            <person name="Cros-Aarteil S."/>
            <person name="Calhoun S."/>
            <person name="Haridas S."/>
            <person name="Kuo A."/>
            <person name="Mondo S."/>
            <person name="Pangilinan J."/>
            <person name="Riley R."/>
            <person name="LaButti K."/>
            <person name="Andreopoulos B."/>
            <person name="Lipzen A."/>
            <person name="Chen C."/>
            <person name="Yan M."/>
            <person name="Daum C."/>
            <person name="Ng V."/>
            <person name="Clum A."/>
            <person name="Steindorff A."/>
            <person name="Ohm R.A."/>
            <person name="Martin F."/>
            <person name="Silar P."/>
            <person name="Natvig D.O."/>
            <person name="Lalanne C."/>
            <person name="Gautier V."/>
            <person name="Ament-Velasquez S.L."/>
            <person name="Kruys A."/>
            <person name="Hutchinson M.I."/>
            <person name="Powell A.J."/>
            <person name="Barry K."/>
            <person name="Miller A.N."/>
            <person name="Grigoriev I.V."/>
            <person name="Debuchy R."/>
            <person name="Gladieux P."/>
            <person name="Hiltunen Thoren M."/>
            <person name="Johannesson H."/>
        </authorList>
    </citation>
    <scope>NUCLEOTIDE SEQUENCE</scope>
    <source>
        <strain evidence="3">CBS 560.94</strain>
    </source>
</reference>
<accession>A0AAE0JQ27</accession>
<dbReference type="RefSeq" id="XP_062686773.1">
    <property type="nucleotide sequence ID" value="XM_062826078.1"/>
</dbReference>
<organism evidence="3 4">
    <name type="scientific">Neurospora tetraspora</name>
    <dbReference type="NCBI Taxonomy" id="94610"/>
    <lineage>
        <taxon>Eukaryota</taxon>
        <taxon>Fungi</taxon>
        <taxon>Dikarya</taxon>
        <taxon>Ascomycota</taxon>
        <taxon>Pezizomycotina</taxon>
        <taxon>Sordariomycetes</taxon>
        <taxon>Sordariomycetidae</taxon>
        <taxon>Sordariales</taxon>
        <taxon>Sordariaceae</taxon>
        <taxon>Neurospora</taxon>
    </lineage>
</organism>
<feature type="compositionally biased region" description="Polar residues" evidence="2">
    <location>
        <begin position="171"/>
        <end position="195"/>
    </location>
</feature>
<dbReference type="Proteomes" id="UP001278500">
    <property type="component" value="Unassembled WGS sequence"/>
</dbReference>
<feature type="region of interest" description="Disordered" evidence="2">
    <location>
        <begin position="171"/>
        <end position="233"/>
    </location>
</feature>
<proteinExistence type="predicted"/>
<evidence type="ECO:0000256" key="1">
    <source>
        <dbReference type="SAM" id="Coils"/>
    </source>
</evidence>
<evidence type="ECO:0000313" key="3">
    <source>
        <dbReference type="EMBL" id="KAK3355395.1"/>
    </source>
</evidence>
<dbReference type="CDD" id="cd22249">
    <property type="entry name" value="UDM1_RNF168_RNF169-like"/>
    <property type="match status" value="1"/>
</dbReference>